<keyword evidence="1" id="KW-1133">Transmembrane helix</keyword>
<evidence type="ECO:0000259" key="2">
    <source>
        <dbReference type="Pfam" id="PF01593"/>
    </source>
</evidence>
<dbReference type="Proteomes" id="UP000316270">
    <property type="component" value="Chromosome 10"/>
</dbReference>
<name>A0A517LDU8_9PEZI</name>
<dbReference type="GO" id="GO:0016491">
    <property type="term" value="F:oxidoreductase activity"/>
    <property type="evidence" value="ECO:0007669"/>
    <property type="project" value="InterPro"/>
</dbReference>
<accession>A0A517LDU8</accession>
<dbReference type="SUPFAM" id="SSF51905">
    <property type="entry name" value="FAD/NAD(P)-binding domain"/>
    <property type="match status" value="1"/>
</dbReference>
<dbReference type="EMBL" id="CP042194">
    <property type="protein sequence ID" value="QDS73810.1"/>
    <property type="molecule type" value="Genomic_DNA"/>
</dbReference>
<organism evidence="3 4">
    <name type="scientific">Venturia effusa</name>
    <dbReference type="NCBI Taxonomy" id="50376"/>
    <lineage>
        <taxon>Eukaryota</taxon>
        <taxon>Fungi</taxon>
        <taxon>Dikarya</taxon>
        <taxon>Ascomycota</taxon>
        <taxon>Pezizomycotina</taxon>
        <taxon>Dothideomycetes</taxon>
        <taxon>Pleosporomycetidae</taxon>
        <taxon>Venturiales</taxon>
        <taxon>Venturiaceae</taxon>
        <taxon>Venturia</taxon>
    </lineage>
</organism>
<dbReference type="STRING" id="50376.A0A517LDU8"/>
<dbReference type="Gene3D" id="1.10.405.20">
    <property type="match status" value="1"/>
</dbReference>
<keyword evidence="1" id="KW-0812">Transmembrane</keyword>
<dbReference type="PANTHER" id="PTHR42923">
    <property type="entry name" value="PROTOPORPHYRINOGEN OXIDASE"/>
    <property type="match status" value="1"/>
</dbReference>
<dbReference type="PANTHER" id="PTHR42923:SF17">
    <property type="entry name" value="AMINE OXIDASE DOMAIN-CONTAINING PROTEIN"/>
    <property type="match status" value="1"/>
</dbReference>
<dbReference type="Gene3D" id="3.30.70.1990">
    <property type="match status" value="1"/>
</dbReference>
<gene>
    <name evidence="3" type="ORF">FKW77_006043</name>
</gene>
<dbReference type="InterPro" id="IPR050464">
    <property type="entry name" value="Zeta_carotene_desat/Oxidored"/>
</dbReference>
<dbReference type="Pfam" id="PF01593">
    <property type="entry name" value="Amino_oxidase"/>
    <property type="match status" value="1"/>
</dbReference>
<sequence length="521" mass="58319">MSTSGIEAPGHTLVQTPENKTKRIAIVGSGVSGLGALYSLRNTGHEVHLYEAADRLGGHTNTLPFEYEGRTIMVDTGFIVMNPATYPNFIPFLKELGIKTTPTAMTFGITRDQGAFEWSGTSPRSIFAQKRNFFRPNFWRMIFDIIRFNQFALDLLSDEDSSDNEMSIGEYLRKEGYSCVFRDDYLIPMTASVWSTGADKCALEFPAVTLVRFMWNHHLLNTIAKRPDWLTIPGGSKQYIDALMSKFPKENVHLSSPVYSVYGDPVWGTTLQFANGEKAHFDEVILACHGDQAHTLISKTASKLEREILGEFHTTPNTVYLHSDASLLPKRKVAWSAWNYLTTSSPNKSRNSKEAQKSPAGALQTVALTYNMNILQHIPTSKFGNVLVTMNPPYEPRPSLTQAKIEYSHPLYNAAAVRAQDRLHEIQGERGIWYCGAWTKYGFHEDGFSSGVAVGQELGGSVPWKVIDAKFIRGKTPTVSTWDNLGRVLVLSIQILITLGEYAWCVLVMSMREGAKKRKIR</sequence>
<dbReference type="InterPro" id="IPR002937">
    <property type="entry name" value="Amino_oxidase"/>
</dbReference>
<keyword evidence="4" id="KW-1185">Reference proteome</keyword>
<evidence type="ECO:0000313" key="4">
    <source>
        <dbReference type="Proteomes" id="UP000316270"/>
    </source>
</evidence>
<reference evidence="3 4" key="1">
    <citation type="submission" date="2019-07" db="EMBL/GenBank/DDBJ databases">
        <title>Finished genome of Venturia effusa.</title>
        <authorList>
            <person name="Young C.A."/>
            <person name="Cox M.P."/>
            <person name="Ganley A.R.D."/>
            <person name="David W.J."/>
        </authorList>
    </citation>
    <scope>NUCLEOTIDE SEQUENCE [LARGE SCALE GENOMIC DNA]</scope>
    <source>
        <strain evidence="4">albino</strain>
    </source>
</reference>
<dbReference type="FunFam" id="1.10.405.20:FF:000001">
    <property type="entry name" value="Amine oxidase"/>
    <property type="match status" value="1"/>
</dbReference>
<protein>
    <recommendedName>
        <fullName evidence="2">Amine oxidase domain-containing protein</fullName>
    </recommendedName>
</protein>
<proteinExistence type="predicted"/>
<evidence type="ECO:0000313" key="3">
    <source>
        <dbReference type="EMBL" id="QDS73810.1"/>
    </source>
</evidence>
<feature type="transmembrane region" description="Helical" evidence="1">
    <location>
        <begin position="488"/>
        <end position="511"/>
    </location>
</feature>
<dbReference type="AlphaFoldDB" id="A0A517LDU8"/>
<evidence type="ECO:0000256" key="1">
    <source>
        <dbReference type="SAM" id="Phobius"/>
    </source>
</evidence>
<dbReference type="Gene3D" id="3.50.50.60">
    <property type="entry name" value="FAD/NAD(P)-binding domain"/>
    <property type="match status" value="1"/>
</dbReference>
<keyword evidence="1" id="KW-0472">Membrane</keyword>
<feature type="domain" description="Amine oxidase" evidence="2">
    <location>
        <begin position="32"/>
        <end position="316"/>
    </location>
</feature>
<dbReference type="OrthoDB" id="5977668at2759"/>
<dbReference type="InterPro" id="IPR036188">
    <property type="entry name" value="FAD/NAD-bd_sf"/>
</dbReference>